<accession>A0A0F9HQD4</accession>
<feature type="non-terminal residue" evidence="1">
    <location>
        <position position="89"/>
    </location>
</feature>
<reference evidence="1" key="1">
    <citation type="journal article" date="2015" name="Nature">
        <title>Complex archaea that bridge the gap between prokaryotes and eukaryotes.</title>
        <authorList>
            <person name="Spang A."/>
            <person name="Saw J.H."/>
            <person name="Jorgensen S.L."/>
            <person name="Zaremba-Niedzwiedzka K."/>
            <person name="Martijn J."/>
            <person name="Lind A.E."/>
            <person name="van Eijk R."/>
            <person name="Schleper C."/>
            <person name="Guy L."/>
            <person name="Ettema T.J."/>
        </authorList>
    </citation>
    <scope>NUCLEOTIDE SEQUENCE</scope>
</reference>
<comment type="caution">
    <text evidence="1">The sequence shown here is derived from an EMBL/GenBank/DDBJ whole genome shotgun (WGS) entry which is preliminary data.</text>
</comment>
<dbReference type="EMBL" id="LAZR01023778">
    <property type="protein sequence ID" value="KKL77342.1"/>
    <property type="molecule type" value="Genomic_DNA"/>
</dbReference>
<name>A0A0F9HQD4_9ZZZZ</name>
<sequence>MPGIQEIGPASTPQLYFENQFKLSQQQAAQQYQNWQNQYETGAIDIDTFTKEAQDLQTAADEQTAAFQSGMQMMQQSQKFVDLGLMSPE</sequence>
<protein>
    <submittedName>
        <fullName evidence="1">Uncharacterized protein</fullName>
    </submittedName>
</protein>
<proteinExistence type="predicted"/>
<gene>
    <name evidence="1" type="ORF">LCGC14_2035840</name>
</gene>
<dbReference type="AlphaFoldDB" id="A0A0F9HQD4"/>
<organism evidence="1">
    <name type="scientific">marine sediment metagenome</name>
    <dbReference type="NCBI Taxonomy" id="412755"/>
    <lineage>
        <taxon>unclassified sequences</taxon>
        <taxon>metagenomes</taxon>
        <taxon>ecological metagenomes</taxon>
    </lineage>
</organism>
<evidence type="ECO:0000313" key="1">
    <source>
        <dbReference type="EMBL" id="KKL77342.1"/>
    </source>
</evidence>